<evidence type="ECO:0000256" key="1">
    <source>
        <dbReference type="SAM" id="MobiDB-lite"/>
    </source>
</evidence>
<reference evidence="2" key="1">
    <citation type="submission" date="2020-10" db="EMBL/GenBank/DDBJ databases">
        <title>Sequencing the genomes of 1000 actinobacteria strains.</title>
        <authorList>
            <person name="Klenk H.-P."/>
        </authorList>
    </citation>
    <scope>NUCLEOTIDE SEQUENCE</scope>
    <source>
        <strain evidence="2">DSM 45354</strain>
    </source>
</reference>
<evidence type="ECO:0000313" key="3">
    <source>
        <dbReference type="Proteomes" id="UP000638648"/>
    </source>
</evidence>
<accession>A0A927MVU7</accession>
<organism evidence="2 3">
    <name type="scientific">Actinopolymorpha pittospori</name>
    <dbReference type="NCBI Taxonomy" id="648752"/>
    <lineage>
        <taxon>Bacteria</taxon>
        <taxon>Bacillati</taxon>
        <taxon>Actinomycetota</taxon>
        <taxon>Actinomycetes</taxon>
        <taxon>Propionibacteriales</taxon>
        <taxon>Actinopolymorphaceae</taxon>
        <taxon>Actinopolymorpha</taxon>
    </lineage>
</organism>
<sequence>MVGSGQEPNLARVRNVLAALEREYDTDYEVDELIAASFVEDLPERGEPGSGILGLLGPKLGKELNRQRS</sequence>
<feature type="region of interest" description="Disordered" evidence="1">
    <location>
        <begin position="46"/>
        <end position="69"/>
    </location>
</feature>
<dbReference type="RefSeq" id="WP_192751482.1">
    <property type="nucleotide sequence ID" value="NZ_BAABJL010000207.1"/>
</dbReference>
<dbReference type="AlphaFoldDB" id="A0A927MVU7"/>
<protein>
    <submittedName>
        <fullName evidence="2">Uncharacterized protein</fullName>
    </submittedName>
</protein>
<feature type="compositionally biased region" description="Basic and acidic residues" evidence="1">
    <location>
        <begin position="60"/>
        <end position="69"/>
    </location>
</feature>
<keyword evidence="3" id="KW-1185">Reference proteome</keyword>
<dbReference type="EMBL" id="JADBEM010000001">
    <property type="protein sequence ID" value="MBE1607554.1"/>
    <property type="molecule type" value="Genomic_DNA"/>
</dbReference>
<gene>
    <name evidence="2" type="ORF">HEB94_004402</name>
</gene>
<evidence type="ECO:0000313" key="2">
    <source>
        <dbReference type="EMBL" id="MBE1607554.1"/>
    </source>
</evidence>
<name>A0A927MVU7_9ACTN</name>
<proteinExistence type="predicted"/>
<dbReference type="Proteomes" id="UP000638648">
    <property type="component" value="Unassembled WGS sequence"/>
</dbReference>
<comment type="caution">
    <text evidence="2">The sequence shown here is derived from an EMBL/GenBank/DDBJ whole genome shotgun (WGS) entry which is preliminary data.</text>
</comment>